<dbReference type="InterPro" id="IPR012337">
    <property type="entry name" value="RNaseH-like_sf"/>
</dbReference>
<dbReference type="PANTHER" id="PTHR13058:SF19">
    <property type="entry name" value="LD40940P"/>
    <property type="match status" value="1"/>
</dbReference>
<comment type="caution">
    <text evidence="9">The sequence shown here is derived from an EMBL/GenBank/DDBJ whole genome shotgun (WGS) entry which is preliminary data.</text>
</comment>
<organism evidence="9 10">
    <name type="scientific">Georgenia alba</name>
    <dbReference type="NCBI Taxonomy" id="2233858"/>
    <lineage>
        <taxon>Bacteria</taxon>
        <taxon>Bacillati</taxon>
        <taxon>Actinomycetota</taxon>
        <taxon>Actinomycetes</taxon>
        <taxon>Micrococcales</taxon>
        <taxon>Bogoriellaceae</taxon>
        <taxon>Georgenia</taxon>
    </lineage>
</organism>
<protein>
    <submittedName>
        <fullName evidence="9">Exonuclease domain-containing protein</fullName>
    </submittedName>
</protein>
<evidence type="ECO:0000256" key="5">
    <source>
        <dbReference type="ARBA" id="ARBA00022839"/>
    </source>
</evidence>
<dbReference type="Proteomes" id="UP001596455">
    <property type="component" value="Unassembled WGS sequence"/>
</dbReference>
<dbReference type="SMART" id="SM00479">
    <property type="entry name" value="EXOIII"/>
    <property type="match status" value="1"/>
</dbReference>
<evidence type="ECO:0000256" key="3">
    <source>
        <dbReference type="ARBA" id="ARBA00022723"/>
    </source>
</evidence>
<dbReference type="InterPro" id="IPR013520">
    <property type="entry name" value="Ribonucl_H"/>
</dbReference>
<keyword evidence="6" id="KW-0460">Magnesium</keyword>
<evidence type="ECO:0000313" key="9">
    <source>
        <dbReference type="EMBL" id="MFC7406520.1"/>
    </source>
</evidence>
<gene>
    <name evidence="9" type="ORF">ACFQQL_15480</name>
</gene>
<accession>A0ABW2QAK6</accession>
<keyword evidence="3" id="KW-0479">Metal-binding</keyword>
<dbReference type="EMBL" id="JBHTCQ010000003">
    <property type="protein sequence ID" value="MFC7406520.1"/>
    <property type="molecule type" value="Genomic_DNA"/>
</dbReference>
<evidence type="ECO:0000256" key="7">
    <source>
        <dbReference type="ARBA" id="ARBA00025769"/>
    </source>
</evidence>
<dbReference type="CDD" id="cd06127">
    <property type="entry name" value="DEDDh"/>
    <property type="match status" value="1"/>
</dbReference>
<keyword evidence="2" id="KW-0540">Nuclease</keyword>
<feature type="domain" description="Exonuclease" evidence="8">
    <location>
        <begin position="8"/>
        <end position="187"/>
    </location>
</feature>
<evidence type="ECO:0000256" key="1">
    <source>
        <dbReference type="ARBA" id="ARBA00001946"/>
    </source>
</evidence>
<keyword evidence="5 9" id="KW-0269">Exonuclease</keyword>
<dbReference type="PANTHER" id="PTHR13058">
    <property type="entry name" value="THREE PRIME REPAIR EXONUCLEASE 1, 2"/>
    <property type="match status" value="1"/>
</dbReference>
<evidence type="ECO:0000256" key="6">
    <source>
        <dbReference type="ARBA" id="ARBA00022842"/>
    </source>
</evidence>
<name>A0ABW2QAK6_9MICO</name>
<dbReference type="SUPFAM" id="SSF53098">
    <property type="entry name" value="Ribonuclease H-like"/>
    <property type="match status" value="1"/>
</dbReference>
<dbReference type="RefSeq" id="WP_382395988.1">
    <property type="nucleotide sequence ID" value="NZ_JBHTCQ010000003.1"/>
</dbReference>
<comment type="cofactor">
    <cofactor evidence="1">
        <name>Mg(2+)</name>
        <dbReference type="ChEBI" id="CHEBI:18420"/>
    </cofactor>
</comment>
<keyword evidence="4" id="KW-0378">Hydrolase</keyword>
<evidence type="ECO:0000256" key="4">
    <source>
        <dbReference type="ARBA" id="ARBA00022801"/>
    </source>
</evidence>
<dbReference type="InterPro" id="IPR040393">
    <property type="entry name" value="TREX1/2"/>
</dbReference>
<dbReference type="InterPro" id="IPR036397">
    <property type="entry name" value="RNaseH_sf"/>
</dbReference>
<dbReference type="Gene3D" id="3.30.420.10">
    <property type="entry name" value="Ribonuclease H-like superfamily/Ribonuclease H"/>
    <property type="match status" value="1"/>
</dbReference>
<dbReference type="GO" id="GO:0004527">
    <property type="term" value="F:exonuclease activity"/>
    <property type="evidence" value="ECO:0007669"/>
    <property type="project" value="UniProtKB-KW"/>
</dbReference>
<comment type="similarity">
    <text evidence="7">Belongs to the exonuclease superfamily. TREX family.</text>
</comment>
<sequence>MSTWCDGEMLGFDTETTGVDVTSDRIVSAALVRRCGTTTDVRTWLIDPGVEIPTAASSINGITTELVRASGARPPVALDQIAAGIAGAQHAGVPLVAYNAAYDLALLDNELARHRLPRLRERLRTGLRVIDPLLLDRALDPARETPRTLGDLCLHYAVPTAASLHTADVDVIATLDVLAGIAAAFPRLGEMSLPDLHAWQVTTYRDWAEGHNARHAEDGRLPVDPSWPLPAAPPLAAVS</sequence>
<dbReference type="NCBIfam" id="NF005927">
    <property type="entry name" value="PRK07942.1"/>
    <property type="match status" value="1"/>
</dbReference>
<proteinExistence type="inferred from homology"/>
<keyword evidence="10" id="KW-1185">Reference proteome</keyword>
<dbReference type="Pfam" id="PF00929">
    <property type="entry name" value="RNase_T"/>
    <property type="match status" value="1"/>
</dbReference>
<reference evidence="10" key="1">
    <citation type="journal article" date="2019" name="Int. J. Syst. Evol. Microbiol.">
        <title>The Global Catalogue of Microorganisms (GCM) 10K type strain sequencing project: providing services to taxonomists for standard genome sequencing and annotation.</title>
        <authorList>
            <consortium name="The Broad Institute Genomics Platform"/>
            <consortium name="The Broad Institute Genome Sequencing Center for Infectious Disease"/>
            <person name="Wu L."/>
            <person name="Ma J."/>
        </authorList>
    </citation>
    <scope>NUCLEOTIDE SEQUENCE [LARGE SCALE GENOMIC DNA]</scope>
    <source>
        <strain evidence="10">JCM 1490</strain>
    </source>
</reference>
<evidence type="ECO:0000313" key="10">
    <source>
        <dbReference type="Proteomes" id="UP001596455"/>
    </source>
</evidence>
<evidence type="ECO:0000259" key="8">
    <source>
        <dbReference type="SMART" id="SM00479"/>
    </source>
</evidence>
<evidence type="ECO:0000256" key="2">
    <source>
        <dbReference type="ARBA" id="ARBA00022722"/>
    </source>
</evidence>